<evidence type="ECO:0000256" key="25">
    <source>
        <dbReference type="ARBA" id="ARBA00041650"/>
    </source>
</evidence>
<evidence type="ECO:0000256" key="29">
    <source>
        <dbReference type="ARBA" id="ARBA00042239"/>
    </source>
</evidence>
<evidence type="ECO:0000256" key="17">
    <source>
        <dbReference type="ARBA" id="ARBA00023128"/>
    </source>
</evidence>
<feature type="binding site" evidence="37">
    <location>
        <position position="366"/>
    </location>
    <ligand>
        <name>Ca(2+)</name>
        <dbReference type="ChEBI" id="CHEBI:29108"/>
    </ligand>
</feature>
<dbReference type="InterPro" id="IPR036985">
    <property type="entry name" value="Transglutaminase-like_sf"/>
</dbReference>
<keyword evidence="19" id="KW-0472">Membrane</keyword>
<dbReference type="InterPro" id="IPR038765">
    <property type="entry name" value="Papain-like_cys_pep_sf"/>
</dbReference>
<comment type="cofactor">
    <cofactor evidence="37">
        <name>Ca(2+)</name>
        <dbReference type="ChEBI" id="CHEBI:29108"/>
    </cofactor>
    <text evidence="37">Binds 1 Ca(2+) ion per subunit.</text>
</comment>
<evidence type="ECO:0000256" key="31">
    <source>
        <dbReference type="ARBA" id="ARBA00043104"/>
    </source>
</evidence>
<evidence type="ECO:0000256" key="22">
    <source>
        <dbReference type="ARBA" id="ARBA00036876"/>
    </source>
</evidence>
<evidence type="ECO:0000256" key="30">
    <source>
        <dbReference type="ARBA" id="ARBA00042912"/>
    </source>
</evidence>
<dbReference type="EC" id="3.5.1.44" evidence="23"/>
<evidence type="ECO:0000256" key="5">
    <source>
        <dbReference type="ARBA" id="ARBA00004498"/>
    </source>
</evidence>
<keyword evidence="12" id="KW-0272">Extracellular matrix</keyword>
<dbReference type="GO" id="GO:0005634">
    <property type="term" value="C:nucleus"/>
    <property type="evidence" value="ECO:0007669"/>
    <property type="project" value="UniProtKB-SubCell"/>
</dbReference>
<keyword evidence="8" id="KW-0158">Chromosome</keyword>
<dbReference type="FunFam" id="2.60.40.10:FF:000090">
    <property type="entry name" value="Protein-glutamine gamma-glutamyltransferase 2"/>
    <property type="match status" value="1"/>
</dbReference>
<dbReference type="FunFam" id="2.60.40.10:FF:001042">
    <property type="entry name" value="Protein-glutamine gamma-glutamyltransferase 2"/>
    <property type="match status" value="1"/>
</dbReference>
<dbReference type="InterPro" id="IPR001102">
    <property type="entry name" value="Transglutaminase_N"/>
</dbReference>
<comment type="catalytic activity">
    <reaction evidence="35">
        <text>L-glutaminyl-[protein] + (R)-noradrenaline = 5-(R)-noradrenalinyl-L-glutamyl-[protein] + NH4(+)</text>
        <dbReference type="Rhea" id="RHEA:66560"/>
        <dbReference type="Rhea" id="RHEA-COMP:10207"/>
        <dbReference type="Rhea" id="RHEA-COMP:17054"/>
        <dbReference type="ChEBI" id="CHEBI:28938"/>
        <dbReference type="ChEBI" id="CHEBI:30011"/>
        <dbReference type="ChEBI" id="CHEBI:72587"/>
        <dbReference type="ChEBI" id="CHEBI:167178"/>
    </reaction>
    <physiologicalReaction direction="left-to-right" evidence="35">
        <dbReference type="Rhea" id="RHEA:66561"/>
    </physiologicalReaction>
</comment>
<keyword evidence="10" id="KW-0963">Cytoplasm</keyword>
<evidence type="ECO:0000313" key="41">
    <source>
        <dbReference type="Proteomes" id="UP001178461"/>
    </source>
</evidence>
<accession>A0AA35KJQ2</accession>
<keyword evidence="37" id="KW-0106">Calcium</keyword>
<protein>
    <recommendedName>
        <fullName evidence="24">Protein-glutamine gamma-glutamyltransferase 2</fullName>
        <ecNumber evidence="23">3.5.1.44</ecNumber>
    </recommendedName>
    <alternativeName>
        <fullName evidence="27">Isopeptidase TGM2</fullName>
    </alternativeName>
    <alternativeName>
        <fullName evidence="29">Protein-glutamine deamidase TGM2</fullName>
    </alternativeName>
    <alternativeName>
        <fullName evidence="28">Protein-glutamine dopaminyltransferase TGM2</fullName>
    </alternativeName>
    <alternativeName>
        <fullName evidence="31">Protein-glutamine histaminyltransferase TGM2</fullName>
    </alternativeName>
    <alternativeName>
        <fullName evidence="32">Protein-glutamine noradrenalinyltransferase TGM2</fullName>
    </alternativeName>
    <alternativeName>
        <fullName evidence="30">Protein-glutamine serotonyltransferase TGM2</fullName>
    </alternativeName>
    <alternativeName>
        <fullName evidence="26">Tissue transglutaminase</fullName>
    </alternativeName>
    <alternativeName>
        <fullName evidence="25">Transglutaminase-2</fullName>
    </alternativeName>
</protein>
<evidence type="ECO:0000256" key="3">
    <source>
        <dbReference type="ARBA" id="ARBA00004236"/>
    </source>
</evidence>
<keyword evidence="11" id="KW-0964">Secreted</keyword>
<evidence type="ECO:0000256" key="20">
    <source>
        <dbReference type="ARBA" id="ARBA00023242"/>
    </source>
</evidence>
<feature type="binding site" evidence="37">
    <location>
        <position position="371"/>
    </location>
    <ligand>
        <name>Ca(2+)</name>
        <dbReference type="ChEBI" id="CHEBI:29108"/>
    </ligand>
</feature>
<dbReference type="Proteomes" id="UP001178461">
    <property type="component" value="Chromosome 6"/>
</dbReference>
<sequence>MAEDLQLETWDLECERNNREHRTSENGNERLIVRRGQPFTITLHFSGREYQEGVDQLTFHVETGPCPIETSGTRSLFPLSCSLEEAVWSSAVECQEGTSLTLSISSPPDARIGRYRLTMDAATDHQGSSFSLGEFVLLFNPWCPADSVFLESEEQRVEYVLTQHGQIYQGSKDYIYSIPWNFGQFEDEILDICLQLLDTNPKFLRNQDKDCSRRNSPVYISRVVSAMVNCNDDQGILFGRWDNQYDDGVSPMAWNGSVDILQRWQKYGCQPVRYGQCWVFAAVACTGVYCCGPTPVRAVKEGDLKLKYDVKFVFAEVNADVAYLMLQSDMSRKRTTYSSLVGKHITTKSVGRDAKEDITHNYKYPEDSEEERSVFEKAKHQKVYPPSEEGLKVKIKASEGMNNGCDFDVFAVINNNTDTERRCRLMFGARTVTYNGTLGPECGSKDLLNVNLEPYAERVVPLRILYEKYGDCLTQDNMIKVMALLKEHETNEIVLESRNIYVKNPDIKVRILGEPVQKRRLVAELTLKNPLPTPLNGCLFAVEGAGLTEGQKIQELDSPVGPGEDAKVRVEFVPRQSGLRKLVVDFESDKLKGVKGYRNVIIAPLPK</sequence>
<evidence type="ECO:0000256" key="36">
    <source>
        <dbReference type="ARBA" id="ARBA00048365"/>
    </source>
</evidence>
<evidence type="ECO:0000256" key="11">
    <source>
        <dbReference type="ARBA" id="ARBA00022525"/>
    </source>
</evidence>
<dbReference type="GO" id="GO:0003810">
    <property type="term" value="F:protein-glutamine gamma-glutamyltransferase activity"/>
    <property type="evidence" value="ECO:0007669"/>
    <property type="project" value="UniProtKB-EC"/>
</dbReference>
<dbReference type="GO" id="GO:0005694">
    <property type="term" value="C:chromosome"/>
    <property type="evidence" value="ECO:0007669"/>
    <property type="project" value="UniProtKB-SubCell"/>
</dbReference>
<dbReference type="InterPro" id="IPR023608">
    <property type="entry name" value="Transglutaminase_animal"/>
</dbReference>
<evidence type="ECO:0000256" key="37">
    <source>
        <dbReference type="PIRSR" id="PIRSR000459-2"/>
    </source>
</evidence>
<dbReference type="Gene3D" id="3.90.260.10">
    <property type="entry name" value="Transglutaminase-like"/>
    <property type="match status" value="2"/>
</dbReference>
<keyword evidence="16" id="KW-0378">Hydrolase</keyword>
<feature type="domain" description="Transglutaminase N-terminal" evidence="38">
    <location>
        <begin position="9"/>
        <end position="120"/>
    </location>
</feature>
<evidence type="ECO:0000256" key="34">
    <source>
        <dbReference type="ARBA" id="ARBA00047876"/>
    </source>
</evidence>
<comment type="subcellular location">
    <subcellularLocation>
        <location evidence="3">Cell membrane</location>
    </subcellularLocation>
    <subcellularLocation>
        <location evidence="4">Chromosome</location>
    </subcellularLocation>
    <subcellularLocation>
        <location evidence="6">Cytoplasm</location>
        <location evidence="6">Cytosol</location>
    </subcellularLocation>
    <subcellularLocation>
        <location evidence="2">Mitochondrion</location>
    </subcellularLocation>
    <subcellularLocation>
        <location evidence="1">Nucleus</location>
    </subcellularLocation>
    <subcellularLocation>
        <location evidence="5">Secreted</location>
        <location evidence="5">Extracellular space</location>
        <location evidence="5">Extracellular matrix</location>
    </subcellularLocation>
</comment>
<evidence type="ECO:0000256" key="33">
    <source>
        <dbReference type="ARBA" id="ARBA00047868"/>
    </source>
</evidence>
<evidence type="ECO:0000313" key="40">
    <source>
        <dbReference type="EMBL" id="CAI5778603.1"/>
    </source>
</evidence>
<dbReference type="GO" id="GO:0006508">
    <property type="term" value="P:proteolysis"/>
    <property type="evidence" value="ECO:0007669"/>
    <property type="project" value="UniProtKB-KW"/>
</dbReference>
<feature type="domain" description="Transglutaminase C-terminal" evidence="39">
    <location>
        <begin position="505"/>
        <end position="603"/>
    </location>
</feature>
<evidence type="ECO:0000259" key="38">
    <source>
        <dbReference type="Pfam" id="PF00868"/>
    </source>
</evidence>
<dbReference type="PANTHER" id="PTHR11590">
    <property type="entry name" value="PROTEIN-GLUTAMINE GAMMA-GLUTAMYLTRANSFERASE"/>
    <property type="match status" value="1"/>
</dbReference>
<organism evidence="40 41">
    <name type="scientific">Podarcis lilfordi</name>
    <name type="common">Lilford's wall lizard</name>
    <dbReference type="NCBI Taxonomy" id="74358"/>
    <lineage>
        <taxon>Eukaryota</taxon>
        <taxon>Metazoa</taxon>
        <taxon>Chordata</taxon>
        <taxon>Craniata</taxon>
        <taxon>Vertebrata</taxon>
        <taxon>Euteleostomi</taxon>
        <taxon>Lepidosauria</taxon>
        <taxon>Squamata</taxon>
        <taxon>Bifurcata</taxon>
        <taxon>Unidentata</taxon>
        <taxon>Episquamata</taxon>
        <taxon>Laterata</taxon>
        <taxon>Lacertibaenia</taxon>
        <taxon>Lacertidae</taxon>
        <taxon>Podarcis</taxon>
    </lineage>
</organism>
<evidence type="ECO:0000256" key="8">
    <source>
        <dbReference type="ARBA" id="ARBA00022454"/>
    </source>
</evidence>
<evidence type="ECO:0000256" key="35">
    <source>
        <dbReference type="ARBA" id="ARBA00048230"/>
    </source>
</evidence>
<dbReference type="SUPFAM" id="SSF54001">
    <property type="entry name" value="Cysteine proteinases"/>
    <property type="match status" value="1"/>
</dbReference>
<feature type="domain" description="Transglutaminase C-terminal" evidence="39">
    <location>
        <begin position="393"/>
        <end position="487"/>
    </location>
</feature>
<dbReference type="InterPro" id="IPR013783">
    <property type="entry name" value="Ig-like_fold"/>
</dbReference>
<dbReference type="FunFam" id="2.60.40.10:FF:000278">
    <property type="entry name" value="Protein-glutamine gamma-glutamyltransferase 2"/>
    <property type="match status" value="1"/>
</dbReference>
<evidence type="ECO:0000256" key="26">
    <source>
        <dbReference type="ARBA" id="ARBA00041677"/>
    </source>
</evidence>
<evidence type="ECO:0000256" key="32">
    <source>
        <dbReference type="ARBA" id="ARBA00043138"/>
    </source>
</evidence>
<dbReference type="InterPro" id="IPR036238">
    <property type="entry name" value="Transglutaminase_C_sf"/>
</dbReference>
<keyword evidence="18" id="KW-0342">GTP-binding</keyword>
<keyword evidence="41" id="KW-1185">Reference proteome</keyword>
<evidence type="ECO:0000256" key="18">
    <source>
        <dbReference type="ARBA" id="ARBA00023134"/>
    </source>
</evidence>
<dbReference type="GO" id="GO:0005829">
    <property type="term" value="C:cytosol"/>
    <property type="evidence" value="ECO:0007669"/>
    <property type="project" value="UniProtKB-SubCell"/>
</dbReference>
<proteinExistence type="inferred from homology"/>
<dbReference type="InterPro" id="IPR050779">
    <property type="entry name" value="Transglutaminase"/>
</dbReference>
<evidence type="ECO:0000256" key="2">
    <source>
        <dbReference type="ARBA" id="ARBA00004173"/>
    </source>
</evidence>
<evidence type="ECO:0000256" key="1">
    <source>
        <dbReference type="ARBA" id="ARBA00004123"/>
    </source>
</evidence>
<reference evidence="40" key="1">
    <citation type="submission" date="2022-12" db="EMBL/GenBank/DDBJ databases">
        <authorList>
            <person name="Alioto T."/>
            <person name="Alioto T."/>
            <person name="Gomez Garrido J."/>
        </authorList>
    </citation>
    <scope>NUCLEOTIDE SEQUENCE</scope>
</reference>
<comment type="catalytic activity">
    <reaction evidence="34">
        <text>L-glutaminyl-[protein] + histamine = 5-histaminyl-L-glutamyl-[protein] + NH4(+)</text>
        <dbReference type="Rhea" id="RHEA:66564"/>
        <dbReference type="Rhea" id="RHEA-COMP:10207"/>
        <dbReference type="Rhea" id="RHEA-COMP:17056"/>
        <dbReference type="ChEBI" id="CHEBI:28938"/>
        <dbReference type="ChEBI" id="CHEBI:30011"/>
        <dbReference type="ChEBI" id="CHEBI:58432"/>
        <dbReference type="ChEBI" id="CHEBI:167179"/>
    </reaction>
    <physiologicalReaction direction="left-to-right" evidence="34">
        <dbReference type="Rhea" id="RHEA:66565"/>
    </physiologicalReaction>
</comment>
<keyword evidence="13" id="KW-0645">Protease</keyword>
<dbReference type="InterPro" id="IPR008958">
    <property type="entry name" value="Transglutaminase_C"/>
</dbReference>
<dbReference type="PANTHER" id="PTHR11590:SF6">
    <property type="entry name" value="PROTEIN-GLUTAMINE GAMMA-GLUTAMYLTRANSFERASE 2"/>
    <property type="match status" value="1"/>
</dbReference>
<dbReference type="Pfam" id="PF00868">
    <property type="entry name" value="Transglut_N"/>
    <property type="match status" value="1"/>
</dbReference>
<comment type="catalytic activity">
    <reaction evidence="22">
        <text>L-glutaminyl-[protein] + L-lysyl-[protein] = [protein]-L-lysyl-N(6)-5-L-glutamyl-[protein] + NH4(+)</text>
        <dbReference type="Rhea" id="RHEA:54816"/>
        <dbReference type="Rhea" id="RHEA-COMP:9752"/>
        <dbReference type="Rhea" id="RHEA-COMP:10207"/>
        <dbReference type="Rhea" id="RHEA-COMP:14005"/>
        <dbReference type="ChEBI" id="CHEBI:28938"/>
        <dbReference type="ChEBI" id="CHEBI:29969"/>
        <dbReference type="ChEBI" id="CHEBI:30011"/>
        <dbReference type="ChEBI" id="CHEBI:138370"/>
        <dbReference type="EC" id="2.3.2.13"/>
    </reaction>
    <physiologicalReaction direction="left-to-right" evidence="22">
        <dbReference type="Rhea" id="RHEA:54817"/>
    </physiologicalReaction>
</comment>
<evidence type="ECO:0000256" key="16">
    <source>
        <dbReference type="ARBA" id="ARBA00022801"/>
    </source>
</evidence>
<feature type="binding site" evidence="37">
    <location>
        <position position="320"/>
    </location>
    <ligand>
        <name>Ca(2+)</name>
        <dbReference type="ChEBI" id="CHEBI:29108"/>
    </ligand>
</feature>
<keyword evidence="20" id="KW-0539">Nucleus</keyword>
<evidence type="ECO:0000256" key="13">
    <source>
        <dbReference type="ARBA" id="ARBA00022670"/>
    </source>
</evidence>
<comment type="catalytic activity">
    <reaction evidence="36">
        <text>L-glutaminyl-[protein] + dopamine = 5-dopaminyl-L-glutamyl-[protein] + NH4(+)</text>
        <dbReference type="Rhea" id="RHEA:66556"/>
        <dbReference type="Rhea" id="RHEA-COMP:10207"/>
        <dbReference type="Rhea" id="RHEA-COMP:17053"/>
        <dbReference type="ChEBI" id="CHEBI:28938"/>
        <dbReference type="ChEBI" id="CHEBI:30011"/>
        <dbReference type="ChEBI" id="CHEBI:59905"/>
        <dbReference type="ChEBI" id="CHEBI:167175"/>
    </reaction>
    <physiologicalReaction direction="left-to-right" evidence="36">
        <dbReference type="Rhea" id="RHEA:66557"/>
    </physiologicalReaction>
</comment>
<evidence type="ECO:0000256" key="23">
    <source>
        <dbReference type="ARBA" id="ARBA00039019"/>
    </source>
</evidence>
<dbReference type="GO" id="GO:0050568">
    <property type="term" value="F:protein-glutamine glutaminase activity"/>
    <property type="evidence" value="ECO:0007669"/>
    <property type="project" value="UniProtKB-EC"/>
</dbReference>
<evidence type="ECO:0000256" key="14">
    <source>
        <dbReference type="ARBA" id="ARBA00022723"/>
    </source>
</evidence>
<dbReference type="GO" id="GO:0005525">
    <property type="term" value="F:GTP binding"/>
    <property type="evidence" value="ECO:0007669"/>
    <property type="project" value="UniProtKB-KW"/>
</dbReference>
<keyword evidence="9" id="KW-1003">Cell membrane</keyword>
<keyword evidence="15" id="KW-0547">Nucleotide-binding</keyword>
<feature type="binding site" evidence="37">
    <location>
        <position position="318"/>
    </location>
    <ligand>
        <name>Ca(2+)</name>
        <dbReference type="ChEBI" id="CHEBI:29108"/>
    </ligand>
</feature>
<comment type="similarity">
    <text evidence="7">Belongs to the transglutaminase superfamily. Transglutaminase family.</text>
</comment>
<evidence type="ECO:0000256" key="28">
    <source>
        <dbReference type="ARBA" id="ARBA00042105"/>
    </source>
</evidence>
<dbReference type="GO" id="GO:0046872">
    <property type="term" value="F:metal ion binding"/>
    <property type="evidence" value="ECO:0007669"/>
    <property type="project" value="UniProtKB-KW"/>
</dbReference>
<evidence type="ECO:0000256" key="7">
    <source>
        <dbReference type="ARBA" id="ARBA00005968"/>
    </source>
</evidence>
<name>A0AA35KJQ2_9SAUR</name>
<evidence type="ECO:0000256" key="4">
    <source>
        <dbReference type="ARBA" id="ARBA00004286"/>
    </source>
</evidence>
<dbReference type="SUPFAM" id="SSF81296">
    <property type="entry name" value="E set domains"/>
    <property type="match status" value="1"/>
</dbReference>
<evidence type="ECO:0000256" key="27">
    <source>
        <dbReference type="ARBA" id="ARBA00042099"/>
    </source>
</evidence>
<evidence type="ECO:0000259" key="39">
    <source>
        <dbReference type="Pfam" id="PF00927"/>
    </source>
</evidence>
<evidence type="ECO:0000256" key="10">
    <source>
        <dbReference type="ARBA" id="ARBA00022490"/>
    </source>
</evidence>
<dbReference type="EMBL" id="OX395131">
    <property type="protein sequence ID" value="CAI5778603.1"/>
    <property type="molecule type" value="Genomic_DNA"/>
</dbReference>
<dbReference type="GO" id="GO:0008233">
    <property type="term" value="F:peptidase activity"/>
    <property type="evidence" value="ECO:0007669"/>
    <property type="project" value="UniProtKB-KW"/>
</dbReference>
<evidence type="ECO:0000256" key="9">
    <source>
        <dbReference type="ARBA" id="ARBA00022475"/>
    </source>
</evidence>
<dbReference type="SUPFAM" id="SSF49309">
    <property type="entry name" value="Transglutaminase, two C-terminal domains"/>
    <property type="match status" value="2"/>
</dbReference>
<evidence type="ECO:0000256" key="12">
    <source>
        <dbReference type="ARBA" id="ARBA00022530"/>
    </source>
</evidence>
<dbReference type="GO" id="GO:0005886">
    <property type="term" value="C:plasma membrane"/>
    <property type="evidence" value="ECO:0007669"/>
    <property type="project" value="UniProtKB-SubCell"/>
</dbReference>
<gene>
    <name evidence="40" type="ORF">PODLI_1B042485</name>
</gene>
<dbReference type="Gene3D" id="2.60.40.10">
    <property type="entry name" value="Immunoglobulins"/>
    <property type="match status" value="3"/>
</dbReference>
<keyword evidence="17" id="KW-0496">Mitochondrion</keyword>
<dbReference type="GO" id="GO:0005739">
    <property type="term" value="C:mitochondrion"/>
    <property type="evidence" value="ECO:0007669"/>
    <property type="project" value="UniProtKB-SubCell"/>
</dbReference>
<comment type="catalytic activity">
    <reaction evidence="21">
        <text>L-glutaminyl-[protein] + serotonin = 5-serotonyl-L-glutamyl-[protein] + NH4(+)</text>
        <dbReference type="Rhea" id="RHEA:66552"/>
        <dbReference type="Rhea" id="RHEA-COMP:10207"/>
        <dbReference type="Rhea" id="RHEA-COMP:17052"/>
        <dbReference type="ChEBI" id="CHEBI:28938"/>
        <dbReference type="ChEBI" id="CHEBI:30011"/>
        <dbReference type="ChEBI" id="CHEBI:167174"/>
        <dbReference type="ChEBI" id="CHEBI:350546"/>
    </reaction>
    <physiologicalReaction direction="left-to-right" evidence="21">
        <dbReference type="Rhea" id="RHEA:66553"/>
    </physiologicalReaction>
</comment>
<evidence type="ECO:0000256" key="6">
    <source>
        <dbReference type="ARBA" id="ARBA00004514"/>
    </source>
</evidence>
<dbReference type="InterPro" id="IPR014756">
    <property type="entry name" value="Ig_E-set"/>
</dbReference>
<dbReference type="Pfam" id="PF00927">
    <property type="entry name" value="Transglut_C"/>
    <property type="match status" value="2"/>
</dbReference>
<comment type="catalytic activity">
    <reaction evidence="33">
        <text>L-glutaminyl-[protein] + H2O = L-glutamyl-[protein] + NH4(+)</text>
        <dbReference type="Rhea" id="RHEA:16441"/>
        <dbReference type="Rhea" id="RHEA-COMP:10207"/>
        <dbReference type="Rhea" id="RHEA-COMP:10208"/>
        <dbReference type="ChEBI" id="CHEBI:15377"/>
        <dbReference type="ChEBI" id="CHEBI:28938"/>
        <dbReference type="ChEBI" id="CHEBI:29973"/>
        <dbReference type="ChEBI" id="CHEBI:30011"/>
        <dbReference type="EC" id="3.5.1.44"/>
    </reaction>
    <physiologicalReaction direction="left-to-right" evidence="33">
        <dbReference type="Rhea" id="RHEA:16442"/>
    </physiologicalReaction>
</comment>
<evidence type="ECO:0000256" key="24">
    <source>
        <dbReference type="ARBA" id="ARBA00040561"/>
    </source>
</evidence>
<evidence type="ECO:0000256" key="19">
    <source>
        <dbReference type="ARBA" id="ARBA00023136"/>
    </source>
</evidence>
<evidence type="ECO:0000256" key="15">
    <source>
        <dbReference type="ARBA" id="ARBA00022741"/>
    </source>
</evidence>
<dbReference type="PIRSF" id="PIRSF000459">
    <property type="entry name" value="TGM_EBP42"/>
    <property type="match status" value="1"/>
</dbReference>
<evidence type="ECO:0000256" key="21">
    <source>
        <dbReference type="ARBA" id="ARBA00036377"/>
    </source>
</evidence>
<dbReference type="AlphaFoldDB" id="A0AA35KJQ2"/>
<keyword evidence="14 37" id="KW-0479">Metal-binding</keyword>